<evidence type="ECO:0000313" key="1">
    <source>
        <dbReference type="EMBL" id="GFY74002.1"/>
    </source>
</evidence>
<sequence>MDATGLSRKPCPLNKYRHWLGGISAHPLIGWHQQGALCWHRINLPYGRIVRFKHTLQTNMLINIMKYYIYSTQMYAKVTPSVKRQKRCYRLGRLWMLGKCGKSSRVAHEKKKSRLLLCTPFTNRDGGSTS</sequence>
<protein>
    <submittedName>
        <fullName evidence="1">Uncharacterized protein</fullName>
    </submittedName>
</protein>
<organism evidence="1 2">
    <name type="scientific">Trichonephila inaurata madagascariensis</name>
    <dbReference type="NCBI Taxonomy" id="2747483"/>
    <lineage>
        <taxon>Eukaryota</taxon>
        <taxon>Metazoa</taxon>
        <taxon>Ecdysozoa</taxon>
        <taxon>Arthropoda</taxon>
        <taxon>Chelicerata</taxon>
        <taxon>Arachnida</taxon>
        <taxon>Araneae</taxon>
        <taxon>Araneomorphae</taxon>
        <taxon>Entelegynae</taxon>
        <taxon>Araneoidea</taxon>
        <taxon>Nephilidae</taxon>
        <taxon>Trichonephila</taxon>
        <taxon>Trichonephila inaurata</taxon>
    </lineage>
</organism>
<dbReference type="AlphaFoldDB" id="A0A8X7CRM8"/>
<accession>A0A8X7CRM8</accession>
<gene>
    <name evidence="1" type="ORF">TNIN_282401</name>
</gene>
<dbReference type="EMBL" id="BMAV01020502">
    <property type="protein sequence ID" value="GFY74002.1"/>
    <property type="molecule type" value="Genomic_DNA"/>
</dbReference>
<evidence type="ECO:0000313" key="2">
    <source>
        <dbReference type="Proteomes" id="UP000886998"/>
    </source>
</evidence>
<keyword evidence="2" id="KW-1185">Reference proteome</keyword>
<proteinExistence type="predicted"/>
<name>A0A8X7CRM8_9ARAC</name>
<dbReference type="Proteomes" id="UP000886998">
    <property type="component" value="Unassembled WGS sequence"/>
</dbReference>
<reference evidence="1" key="1">
    <citation type="submission" date="2020-08" db="EMBL/GenBank/DDBJ databases">
        <title>Multicomponent nature underlies the extraordinary mechanical properties of spider dragline silk.</title>
        <authorList>
            <person name="Kono N."/>
            <person name="Nakamura H."/>
            <person name="Mori M."/>
            <person name="Yoshida Y."/>
            <person name="Ohtoshi R."/>
            <person name="Malay A.D."/>
            <person name="Moran D.A.P."/>
            <person name="Tomita M."/>
            <person name="Numata K."/>
            <person name="Arakawa K."/>
        </authorList>
    </citation>
    <scope>NUCLEOTIDE SEQUENCE</scope>
</reference>
<comment type="caution">
    <text evidence="1">The sequence shown here is derived from an EMBL/GenBank/DDBJ whole genome shotgun (WGS) entry which is preliminary data.</text>
</comment>